<keyword evidence="1" id="KW-0732">Signal</keyword>
<dbReference type="AlphaFoldDB" id="A0A2T4Z297"/>
<evidence type="ECO:0000256" key="1">
    <source>
        <dbReference type="SAM" id="SignalP"/>
    </source>
</evidence>
<evidence type="ECO:0008006" key="4">
    <source>
        <dbReference type="Google" id="ProtNLM"/>
    </source>
</evidence>
<gene>
    <name evidence="2" type="ORF">C8P69_10533</name>
</gene>
<dbReference type="PROSITE" id="PS51318">
    <property type="entry name" value="TAT"/>
    <property type="match status" value="1"/>
</dbReference>
<feature type="chain" id="PRO_5015548895" description="Secreted protein" evidence="1">
    <location>
        <begin position="28"/>
        <end position="140"/>
    </location>
</feature>
<keyword evidence="3" id="KW-1185">Reference proteome</keyword>
<feature type="signal peptide" evidence="1">
    <location>
        <begin position="1"/>
        <end position="27"/>
    </location>
</feature>
<reference evidence="2 3" key="1">
    <citation type="submission" date="2018-04" db="EMBL/GenBank/DDBJ databases">
        <title>Genomic Encyclopedia of Archaeal and Bacterial Type Strains, Phase II (KMG-II): from individual species to whole genera.</title>
        <authorList>
            <person name="Goeker M."/>
        </authorList>
    </citation>
    <scope>NUCLEOTIDE SEQUENCE [LARGE SCALE GENOMIC DNA]</scope>
    <source>
        <strain evidence="2 3">DSM 25521</strain>
    </source>
</reference>
<evidence type="ECO:0000313" key="3">
    <source>
        <dbReference type="Proteomes" id="UP000241808"/>
    </source>
</evidence>
<evidence type="ECO:0000313" key="2">
    <source>
        <dbReference type="EMBL" id="PTM54883.1"/>
    </source>
</evidence>
<dbReference type="EMBL" id="PZZL01000005">
    <property type="protein sequence ID" value="PTM54883.1"/>
    <property type="molecule type" value="Genomic_DNA"/>
</dbReference>
<sequence length="140" mass="15514">MHRRLFLTTLAAGVAAGAGLASGTAQAAPVGAPATDLAGVRAALGPAPASEPSLLEMRRRGGGFRGGGRRFRGGGWGGGRRWRGGGGWRRGGWGPGWRRRRYWGPRPWGPRPWGPPRRCFYNRWGELVCRRPYWRRPIWW</sequence>
<dbReference type="Proteomes" id="UP000241808">
    <property type="component" value="Unassembled WGS sequence"/>
</dbReference>
<protein>
    <recommendedName>
        <fullName evidence="4">Secreted protein</fullName>
    </recommendedName>
</protein>
<comment type="caution">
    <text evidence="2">The sequence shown here is derived from an EMBL/GenBank/DDBJ whole genome shotgun (WGS) entry which is preliminary data.</text>
</comment>
<dbReference type="InterPro" id="IPR006311">
    <property type="entry name" value="TAT_signal"/>
</dbReference>
<dbReference type="RefSeq" id="WP_108177612.1">
    <property type="nucleotide sequence ID" value="NZ_JAIESU010000041.1"/>
</dbReference>
<organism evidence="2 3">
    <name type="scientific">Phreatobacter oligotrophus</name>
    <dbReference type="NCBI Taxonomy" id="1122261"/>
    <lineage>
        <taxon>Bacteria</taxon>
        <taxon>Pseudomonadati</taxon>
        <taxon>Pseudomonadota</taxon>
        <taxon>Alphaproteobacteria</taxon>
        <taxon>Hyphomicrobiales</taxon>
        <taxon>Phreatobacteraceae</taxon>
        <taxon>Phreatobacter</taxon>
    </lineage>
</organism>
<name>A0A2T4Z297_9HYPH</name>
<proteinExistence type="predicted"/>
<accession>A0A2T4Z297</accession>